<reference evidence="2" key="1">
    <citation type="submission" date="2018-05" db="EMBL/GenBank/DDBJ databases">
        <authorList>
            <person name="Cea G.-C."/>
            <person name="William W."/>
        </authorList>
    </citation>
    <scope>NUCLEOTIDE SEQUENCE [LARGE SCALE GENOMIC DNA]</scope>
    <source>
        <strain evidence="2">DB21MT 5</strain>
    </source>
</reference>
<protein>
    <submittedName>
        <fullName evidence="1">Uncharacterized protein</fullName>
    </submittedName>
</protein>
<dbReference type="SUPFAM" id="SSF56399">
    <property type="entry name" value="ADP-ribosylation"/>
    <property type="match status" value="1"/>
</dbReference>
<dbReference type="Proteomes" id="UP000250163">
    <property type="component" value="Chromosome MORIYA"/>
</dbReference>
<dbReference type="RefSeq" id="WP_197713360.1">
    <property type="nucleotide sequence ID" value="NZ_LS483250.1"/>
</dbReference>
<gene>
    <name evidence="1" type="ORF">MORIYA_1471</name>
</gene>
<sequence length="146" mass="15853">MIQYLYRGVSVIEDKEHDGQLLPKGTHPSTPVYMGQEGACMGAGYVFGSSEGNAVRAHQVESGMNGGCYISTTKSKDVARVFATSGNLDEGYIYTLDSSLFSEYGIVSHVLPDSENTEEYEVSIRAKDNGAIPRDVIINKELVHAI</sequence>
<keyword evidence="2" id="KW-1185">Reference proteome</keyword>
<dbReference type="AlphaFoldDB" id="A0A330LMT5"/>
<proteinExistence type="predicted"/>
<evidence type="ECO:0000313" key="1">
    <source>
        <dbReference type="EMBL" id="SQD77949.1"/>
    </source>
</evidence>
<dbReference type="EMBL" id="LS483250">
    <property type="protein sequence ID" value="SQD77949.1"/>
    <property type="molecule type" value="Genomic_DNA"/>
</dbReference>
<organism evidence="1 2">
    <name type="scientific">Moritella yayanosii</name>
    <dbReference type="NCBI Taxonomy" id="69539"/>
    <lineage>
        <taxon>Bacteria</taxon>
        <taxon>Pseudomonadati</taxon>
        <taxon>Pseudomonadota</taxon>
        <taxon>Gammaproteobacteria</taxon>
        <taxon>Alteromonadales</taxon>
        <taxon>Moritellaceae</taxon>
        <taxon>Moritella</taxon>
    </lineage>
</organism>
<dbReference type="KEGG" id="mya:MORIYA_1471"/>
<dbReference type="Pfam" id="PF21641">
    <property type="entry name" value="NarE"/>
    <property type="match status" value="1"/>
</dbReference>
<evidence type="ECO:0000313" key="2">
    <source>
        <dbReference type="Proteomes" id="UP000250163"/>
    </source>
</evidence>
<accession>A0A330LMT5</accession>
<name>A0A330LMT5_9GAMM</name>
<dbReference type="InterPro" id="IPR049061">
    <property type="entry name" value="NarE-like"/>
</dbReference>